<dbReference type="OrthoDB" id="9451547at2759"/>
<gene>
    <name evidence="2" type="ORF">POLS_LOCUS4066</name>
</gene>
<keyword evidence="1" id="KW-0812">Transmembrane</keyword>
<sequence>MRFSPIWGGFRVRPLEHDMPSFLLNSNQLFTLVKDGYLQYPNLEEEEIEDRNKSDELTRWLAIAQTLWSTLNCIFRFAQGLFVTTIELTTLTFIITFLITSYFWYHKPMGITTPFILELQTSMAIRHDHQVTGLKWYQTPFDYLSRKRISTLELGNIIIKFYALCIYRCLPGLNDDHTSVFRLSIG</sequence>
<dbReference type="PANTHER" id="PTHR35043">
    <property type="entry name" value="TRANSCRIPTION FACTOR DOMAIN-CONTAINING PROTEIN"/>
    <property type="match status" value="1"/>
</dbReference>
<evidence type="ECO:0000313" key="2">
    <source>
        <dbReference type="EMBL" id="CAG8079255.1"/>
    </source>
</evidence>
<dbReference type="AlphaFoldDB" id="A0A9W4HPA9"/>
<dbReference type="EMBL" id="CAJVOS010000020">
    <property type="protein sequence ID" value="CAG8079255.1"/>
    <property type="molecule type" value="Genomic_DNA"/>
</dbReference>
<keyword evidence="1" id="KW-0472">Membrane</keyword>
<dbReference type="PANTHER" id="PTHR35043:SF8">
    <property type="entry name" value="DUF4220 DOMAIN-CONTAINING PROTEIN"/>
    <property type="match status" value="1"/>
</dbReference>
<keyword evidence="3" id="KW-1185">Reference proteome</keyword>
<protein>
    <submittedName>
        <fullName evidence="2">Uncharacterized protein</fullName>
    </submittedName>
</protein>
<proteinExistence type="predicted"/>
<dbReference type="Proteomes" id="UP001153618">
    <property type="component" value="Unassembled WGS sequence"/>
</dbReference>
<evidence type="ECO:0000313" key="3">
    <source>
        <dbReference type="Proteomes" id="UP001153618"/>
    </source>
</evidence>
<organism evidence="2 3">
    <name type="scientific">Penicillium olsonii</name>
    <dbReference type="NCBI Taxonomy" id="99116"/>
    <lineage>
        <taxon>Eukaryota</taxon>
        <taxon>Fungi</taxon>
        <taxon>Dikarya</taxon>
        <taxon>Ascomycota</taxon>
        <taxon>Pezizomycotina</taxon>
        <taxon>Eurotiomycetes</taxon>
        <taxon>Eurotiomycetidae</taxon>
        <taxon>Eurotiales</taxon>
        <taxon>Aspergillaceae</taxon>
        <taxon>Penicillium</taxon>
    </lineage>
</organism>
<evidence type="ECO:0000256" key="1">
    <source>
        <dbReference type="SAM" id="Phobius"/>
    </source>
</evidence>
<accession>A0A9W4HPA9</accession>
<feature type="transmembrane region" description="Helical" evidence="1">
    <location>
        <begin position="84"/>
        <end position="105"/>
    </location>
</feature>
<keyword evidence="1" id="KW-1133">Transmembrane helix</keyword>
<reference evidence="2" key="1">
    <citation type="submission" date="2021-07" db="EMBL/GenBank/DDBJ databases">
        <authorList>
            <person name="Branca A.L. A."/>
        </authorList>
    </citation>
    <scope>NUCLEOTIDE SEQUENCE</scope>
</reference>
<comment type="caution">
    <text evidence="2">The sequence shown here is derived from an EMBL/GenBank/DDBJ whole genome shotgun (WGS) entry which is preliminary data.</text>
</comment>
<name>A0A9W4HPA9_PENOL</name>